<gene>
    <name evidence="4" type="ORF">SAMN06265827_11735</name>
</gene>
<dbReference type="InterPro" id="IPR011330">
    <property type="entry name" value="Glyco_hydro/deAcase_b/a-brl"/>
</dbReference>
<dbReference type="AlphaFoldDB" id="A0A285HCS5"/>
<reference evidence="5" key="1">
    <citation type="submission" date="2017-09" db="EMBL/GenBank/DDBJ databases">
        <authorList>
            <person name="Varghese N."/>
            <person name="Submissions S."/>
        </authorList>
    </citation>
    <scope>NUCLEOTIDE SEQUENCE [LARGE SCALE GENOMIC DNA]</scope>
    <source>
        <strain evidence="5">MSL47</strain>
    </source>
</reference>
<evidence type="ECO:0000313" key="4">
    <source>
        <dbReference type="EMBL" id="SNY33549.1"/>
    </source>
</evidence>
<dbReference type="PANTHER" id="PTHR34216:SF3">
    <property type="entry name" value="POLY-BETA-1,6-N-ACETYL-D-GLUCOSAMINE N-DEACETYLASE"/>
    <property type="match status" value="1"/>
</dbReference>
<name>A0A285HCS5_9FIRM</name>
<sequence>MKRSTKIVLFIVIFILLLLSHRVYGDANILVFHRFNDPRYPSTNISNQRLREVFDYLKDNNYRVLSLEELVNQVEWGKPISNKTVALTIDDGYESFYENGLEIFKEYNYPFTIFINTKAINYNYGDFLTWEQLGEISRYGSIGSHSYGHKHLTRLPLEELRDEVKKSIDDIYQNLGIETEFFSYPYGEYNSRVKEVVKGFGFRAIFNQNLGGVSEQSDLFDLDRVAIGENSNLELNLSYRYLKAKWLEQEVVEDNKLKKVEVKISPEITKAQLYVSGYGWRRVELEEGVLSLDLDLPLRYSRNRIFLKTYDNRISSQIIVKY</sequence>
<dbReference type="GO" id="GO:0005975">
    <property type="term" value="P:carbohydrate metabolic process"/>
    <property type="evidence" value="ECO:0007669"/>
    <property type="project" value="InterPro"/>
</dbReference>
<dbReference type="Pfam" id="PF01522">
    <property type="entry name" value="Polysacc_deac_1"/>
    <property type="match status" value="1"/>
</dbReference>
<comment type="subcellular location">
    <subcellularLocation>
        <location evidence="1">Secreted</location>
    </subcellularLocation>
</comment>
<dbReference type="EMBL" id="OBDZ01000017">
    <property type="protein sequence ID" value="SNY33549.1"/>
    <property type="molecule type" value="Genomic_DNA"/>
</dbReference>
<organism evidence="4 5">
    <name type="scientific">Orenia metallireducens</name>
    <dbReference type="NCBI Taxonomy" id="1413210"/>
    <lineage>
        <taxon>Bacteria</taxon>
        <taxon>Bacillati</taxon>
        <taxon>Bacillota</taxon>
        <taxon>Clostridia</taxon>
        <taxon>Halanaerobiales</taxon>
        <taxon>Halobacteroidaceae</taxon>
        <taxon>Orenia</taxon>
    </lineage>
</organism>
<dbReference type="PANTHER" id="PTHR34216">
    <property type="match status" value="1"/>
</dbReference>
<dbReference type="STRING" id="1413210.U472_10710"/>
<dbReference type="OrthoDB" id="9778320at2"/>
<keyword evidence="5" id="KW-1185">Reference proteome</keyword>
<dbReference type="PROSITE" id="PS51677">
    <property type="entry name" value="NODB"/>
    <property type="match status" value="1"/>
</dbReference>
<evidence type="ECO:0000259" key="3">
    <source>
        <dbReference type="PROSITE" id="PS51677"/>
    </source>
</evidence>
<dbReference type="SUPFAM" id="SSF88713">
    <property type="entry name" value="Glycoside hydrolase/deacetylase"/>
    <property type="match status" value="1"/>
</dbReference>
<dbReference type="GO" id="GO:0005576">
    <property type="term" value="C:extracellular region"/>
    <property type="evidence" value="ECO:0007669"/>
    <property type="project" value="UniProtKB-SubCell"/>
</dbReference>
<dbReference type="GO" id="GO:0016810">
    <property type="term" value="F:hydrolase activity, acting on carbon-nitrogen (but not peptide) bonds"/>
    <property type="evidence" value="ECO:0007669"/>
    <property type="project" value="InterPro"/>
</dbReference>
<dbReference type="RefSeq" id="WP_097018334.1">
    <property type="nucleotide sequence ID" value="NZ_OBDZ01000017.1"/>
</dbReference>
<evidence type="ECO:0000256" key="2">
    <source>
        <dbReference type="ARBA" id="ARBA00022729"/>
    </source>
</evidence>
<dbReference type="InterPro" id="IPR051398">
    <property type="entry name" value="Polysacch_Deacetylase"/>
</dbReference>
<accession>A0A285HCS5</accession>
<protein>
    <submittedName>
        <fullName evidence="4">Polysaccharide deacetylase</fullName>
    </submittedName>
</protein>
<dbReference type="CDD" id="cd10973">
    <property type="entry name" value="CE4_DAC_u4_5s"/>
    <property type="match status" value="1"/>
</dbReference>
<dbReference type="Proteomes" id="UP000219573">
    <property type="component" value="Unassembled WGS sequence"/>
</dbReference>
<feature type="domain" description="NodB homology" evidence="3">
    <location>
        <begin position="83"/>
        <end position="322"/>
    </location>
</feature>
<evidence type="ECO:0000256" key="1">
    <source>
        <dbReference type="ARBA" id="ARBA00004613"/>
    </source>
</evidence>
<keyword evidence="2" id="KW-0732">Signal</keyword>
<dbReference type="Gene3D" id="3.20.20.370">
    <property type="entry name" value="Glycoside hydrolase/deacetylase"/>
    <property type="match status" value="1"/>
</dbReference>
<dbReference type="InterPro" id="IPR002509">
    <property type="entry name" value="NODB_dom"/>
</dbReference>
<evidence type="ECO:0000313" key="5">
    <source>
        <dbReference type="Proteomes" id="UP000219573"/>
    </source>
</evidence>
<proteinExistence type="predicted"/>